<evidence type="ECO:0000313" key="5">
    <source>
        <dbReference type="EMBL" id="VEN72679.1"/>
    </source>
</evidence>
<dbReference type="AlphaFoldDB" id="A0A484HDC0"/>
<reference evidence="5" key="1">
    <citation type="submission" date="2019-01" db="EMBL/GenBank/DDBJ databases">
        <authorList>
            <consortium name="Genoscope - CEA"/>
            <person name="William W."/>
        </authorList>
    </citation>
    <scope>NUCLEOTIDE SEQUENCE</scope>
    <source>
        <strain evidence="5">CR-1</strain>
    </source>
</reference>
<dbReference type="GO" id="GO:0016646">
    <property type="term" value="F:oxidoreductase activity, acting on the CH-NH group of donors, NAD or NADP as acceptor"/>
    <property type="evidence" value="ECO:0007669"/>
    <property type="project" value="UniProtKB-ARBA"/>
</dbReference>
<keyword evidence="2" id="KW-0285">Flavoprotein</keyword>
<proteinExistence type="inferred from homology"/>
<evidence type="ECO:0000256" key="2">
    <source>
        <dbReference type="ARBA" id="ARBA00022630"/>
    </source>
</evidence>
<organism evidence="5">
    <name type="scientific">uncultured Desulfobacteraceae bacterium</name>
    <dbReference type="NCBI Taxonomy" id="218296"/>
    <lineage>
        <taxon>Bacteria</taxon>
        <taxon>Pseudomonadati</taxon>
        <taxon>Thermodesulfobacteriota</taxon>
        <taxon>Desulfobacteria</taxon>
        <taxon>Desulfobacterales</taxon>
        <taxon>Desulfobacteraceae</taxon>
        <taxon>environmental samples</taxon>
    </lineage>
</organism>
<dbReference type="SMART" id="SM00903">
    <property type="entry name" value="Flavin_Reduct"/>
    <property type="match status" value="1"/>
</dbReference>
<protein>
    <submittedName>
        <fullName evidence="5">Flavoredoxin</fullName>
    </submittedName>
</protein>
<evidence type="ECO:0000259" key="4">
    <source>
        <dbReference type="SMART" id="SM00903"/>
    </source>
</evidence>
<dbReference type="Gene3D" id="2.30.110.10">
    <property type="entry name" value="Electron Transport, Fmn-binding Protein, Chain A"/>
    <property type="match status" value="1"/>
</dbReference>
<dbReference type="GO" id="GO:0010181">
    <property type="term" value="F:FMN binding"/>
    <property type="evidence" value="ECO:0007669"/>
    <property type="project" value="InterPro"/>
</dbReference>
<feature type="domain" description="Flavin reductase like" evidence="4">
    <location>
        <begin position="9"/>
        <end position="164"/>
    </location>
</feature>
<evidence type="ECO:0000256" key="3">
    <source>
        <dbReference type="ARBA" id="ARBA00038054"/>
    </source>
</evidence>
<name>A0A484HDC0_9BACT</name>
<dbReference type="InterPro" id="IPR002563">
    <property type="entry name" value="Flavin_Rdtase-like_dom"/>
</dbReference>
<accession>A0A484HDC0</accession>
<dbReference type="PANTHER" id="PTHR43567:SF1">
    <property type="entry name" value="FLAVOREDOXIN"/>
    <property type="match status" value="1"/>
</dbReference>
<sequence length="190" mass="20936">MKVSIGADTSAYPNPVWCVGSYDKEGKPNVMTVAWGGICCSKPPAVMISLRKATYTYDSIMARGAYTVSVPSKKHVTEADYFGIASGRNTDKFKDTGLTPIRSEVVDAPYVNEFPLIVECKVIHTLEIGLHTQFVGEIMDIKVDEEAVSPKGHPMMEKIAPFVYGHGTREYWSLDKAIGRSFDIGKKYSS</sequence>
<dbReference type="EMBL" id="CAACVI010000001">
    <property type="protein sequence ID" value="VEN72679.1"/>
    <property type="molecule type" value="Genomic_DNA"/>
</dbReference>
<gene>
    <name evidence="5" type="primary">flr</name>
    <name evidence="5" type="ORF">EPICR_10178</name>
</gene>
<dbReference type="Pfam" id="PF01613">
    <property type="entry name" value="Flavin_Reduct"/>
    <property type="match status" value="1"/>
</dbReference>
<dbReference type="SUPFAM" id="SSF50475">
    <property type="entry name" value="FMN-binding split barrel"/>
    <property type="match status" value="1"/>
</dbReference>
<dbReference type="InterPro" id="IPR012349">
    <property type="entry name" value="Split_barrel_FMN-bd"/>
</dbReference>
<dbReference type="InterPro" id="IPR052174">
    <property type="entry name" value="Flavoredoxin"/>
</dbReference>
<evidence type="ECO:0000256" key="1">
    <source>
        <dbReference type="ARBA" id="ARBA00001917"/>
    </source>
</evidence>
<comment type="similarity">
    <text evidence="3">Belongs to the flavoredoxin family.</text>
</comment>
<dbReference type="PANTHER" id="PTHR43567">
    <property type="entry name" value="FLAVOREDOXIN-RELATED-RELATED"/>
    <property type="match status" value="1"/>
</dbReference>
<comment type="cofactor">
    <cofactor evidence="1">
        <name>FMN</name>
        <dbReference type="ChEBI" id="CHEBI:58210"/>
    </cofactor>
</comment>